<dbReference type="AlphaFoldDB" id="A0A915PD09"/>
<accession>A0A915PD09</accession>
<dbReference type="WBParaSite" id="sdigi.contig106.g4450.t1">
    <property type="protein sequence ID" value="sdigi.contig106.g4450.t1"/>
    <property type="gene ID" value="sdigi.contig106.g4450"/>
</dbReference>
<organism evidence="2 3">
    <name type="scientific">Setaria digitata</name>
    <dbReference type="NCBI Taxonomy" id="48799"/>
    <lineage>
        <taxon>Eukaryota</taxon>
        <taxon>Metazoa</taxon>
        <taxon>Ecdysozoa</taxon>
        <taxon>Nematoda</taxon>
        <taxon>Chromadorea</taxon>
        <taxon>Rhabditida</taxon>
        <taxon>Spirurina</taxon>
        <taxon>Spiruromorpha</taxon>
        <taxon>Filarioidea</taxon>
        <taxon>Setariidae</taxon>
        <taxon>Setaria</taxon>
    </lineage>
</organism>
<dbReference type="Proteomes" id="UP000887581">
    <property type="component" value="Unplaced"/>
</dbReference>
<keyword evidence="1" id="KW-0472">Membrane</keyword>
<keyword evidence="2" id="KW-1185">Reference proteome</keyword>
<reference evidence="3" key="1">
    <citation type="submission" date="2022-11" db="UniProtKB">
        <authorList>
            <consortium name="WormBaseParasite"/>
        </authorList>
    </citation>
    <scope>IDENTIFICATION</scope>
</reference>
<protein>
    <submittedName>
        <fullName evidence="3">Uncharacterized protein</fullName>
    </submittedName>
</protein>
<evidence type="ECO:0000313" key="3">
    <source>
        <dbReference type="WBParaSite" id="sdigi.contig106.g4450.t1"/>
    </source>
</evidence>
<evidence type="ECO:0000256" key="1">
    <source>
        <dbReference type="SAM" id="Phobius"/>
    </source>
</evidence>
<keyword evidence="1" id="KW-0812">Transmembrane</keyword>
<keyword evidence="1" id="KW-1133">Transmembrane helix</keyword>
<evidence type="ECO:0000313" key="2">
    <source>
        <dbReference type="Proteomes" id="UP000887581"/>
    </source>
</evidence>
<sequence>MNVISRIEKSNETMVAKYFKNEQIQTSNTEAIASVPLAVPEDSLSITFDASEFEEITANRKMTKNDEKKVKKEMKNLVESMIQPLITYMKLLGLTNATNNVRLQKPLLAYNISVLICLNYHTVHKLLLLSYDGFTAQFAFAVANALFFARNKRPKLINVTEIIRERYVADAFHDAHLFIDCYIAFMTQSVLMTCTAIYVLPSYILAYCLDKFTDDMYRVGIMLDDK</sequence>
<proteinExistence type="predicted"/>
<name>A0A915PD09_9BILA</name>
<feature type="transmembrane region" description="Helical" evidence="1">
    <location>
        <begin position="129"/>
        <end position="149"/>
    </location>
</feature>